<organism evidence="2 3">
    <name type="scientific">Glaciihabitans tibetensis</name>
    <dbReference type="NCBI Taxonomy" id="1266600"/>
    <lineage>
        <taxon>Bacteria</taxon>
        <taxon>Bacillati</taxon>
        <taxon>Actinomycetota</taxon>
        <taxon>Actinomycetes</taxon>
        <taxon>Micrococcales</taxon>
        <taxon>Microbacteriaceae</taxon>
        <taxon>Glaciihabitans</taxon>
    </lineage>
</organism>
<evidence type="ECO:0000313" key="2">
    <source>
        <dbReference type="EMBL" id="PRY68323.1"/>
    </source>
</evidence>
<protein>
    <submittedName>
        <fullName evidence="2">Competence protein CoiA-like protein</fullName>
    </submittedName>
</protein>
<dbReference type="InterPro" id="IPR010330">
    <property type="entry name" value="CoiA_nuc"/>
</dbReference>
<dbReference type="AlphaFoldDB" id="A0A2T0VDT0"/>
<comment type="caution">
    <text evidence="2">The sequence shown here is derived from an EMBL/GenBank/DDBJ whole genome shotgun (WGS) entry which is preliminary data.</text>
</comment>
<evidence type="ECO:0000259" key="1">
    <source>
        <dbReference type="Pfam" id="PF06054"/>
    </source>
</evidence>
<feature type="domain" description="Competence protein CoiA nuclease-like" evidence="1">
    <location>
        <begin position="105"/>
        <end position="193"/>
    </location>
</feature>
<keyword evidence="3" id="KW-1185">Reference proteome</keyword>
<dbReference type="Proteomes" id="UP000237983">
    <property type="component" value="Unassembled WGS sequence"/>
</dbReference>
<sequence length="320" mass="36775">MVDASNLAESIPELGHAAPRRYKGRHVDDLALLQGGEGAFVWARRRDTGDLWYLDEDTGKANRPFVREHLVCPVPGCAERLTSAHRSTKRDGLQHFSGGGGHSLESIFHSQGCALIESWLKKAYPDYRVRREEYTNEAGERRADVLITNRDGLKVAFEVQYSSITPDDWRARHESYRAQEILDVWLFGHTKNHLDLDTHTGRLKPNPTHQAVVATKSPLFFLNPEYEIVGFAVSEDYEYDAFTDRLTRDPVHVLDRPRDAALQVRPLGSFHVSRLEGFSSDLLRILHNSTTELRRFNWNQHFRAAELRSHWQILAEQKRL</sequence>
<dbReference type="EMBL" id="PVTL01000004">
    <property type="protein sequence ID" value="PRY68323.1"/>
    <property type="molecule type" value="Genomic_DNA"/>
</dbReference>
<dbReference type="Pfam" id="PF06054">
    <property type="entry name" value="CoiA_nuc"/>
    <property type="match status" value="1"/>
</dbReference>
<accession>A0A2T0VDT0</accession>
<gene>
    <name evidence="2" type="ORF">B0I08_10425</name>
</gene>
<reference evidence="2 3" key="1">
    <citation type="submission" date="2018-03" db="EMBL/GenBank/DDBJ databases">
        <title>Genomic Encyclopedia of Type Strains, Phase III (KMG-III): the genomes of soil and plant-associated and newly described type strains.</title>
        <authorList>
            <person name="Whitman W."/>
        </authorList>
    </citation>
    <scope>NUCLEOTIDE SEQUENCE [LARGE SCALE GENOMIC DNA]</scope>
    <source>
        <strain evidence="2 3">CGMCC 1.12484</strain>
    </source>
</reference>
<proteinExistence type="predicted"/>
<name>A0A2T0VDT0_9MICO</name>
<evidence type="ECO:0000313" key="3">
    <source>
        <dbReference type="Proteomes" id="UP000237983"/>
    </source>
</evidence>